<accession>A0A7Y9H724</accession>
<evidence type="ECO:0000256" key="1">
    <source>
        <dbReference type="SAM" id="MobiDB-lite"/>
    </source>
</evidence>
<dbReference type="RefSeq" id="WP_179763854.1">
    <property type="nucleotide sequence ID" value="NZ_BAAAUE010000008.1"/>
</dbReference>
<sequence>MAGQQRDLPLHGLHALAPVHCLRPRLATEQGRKGYLDAYAEHLCTIETTDPLFMHPREDYGPDQRLLPSVEARSGFQWNPRAGQTRAEAAAGHTPAPQDLTHHNPAQDR</sequence>
<proteinExistence type="predicted"/>
<organism evidence="2 3">
    <name type="scientific">Streptomyces fulvorobeus</name>
    <dbReference type="NCBI Taxonomy" id="284028"/>
    <lineage>
        <taxon>Bacteria</taxon>
        <taxon>Bacillati</taxon>
        <taxon>Actinomycetota</taxon>
        <taxon>Actinomycetes</taxon>
        <taxon>Kitasatosporales</taxon>
        <taxon>Streptomycetaceae</taxon>
        <taxon>Streptomyces</taxon>
    </lineage>
</organism>
<feature type="region of interest" description="Disordered" evidence="1">
    <location>
        <begin position="76"/>
        <end position="109"/>
    </location>
</feature>
<dbReference type="EMBL" id="JACCCF010000001">
    <property type="protein sequence ID" value="NYE39095.1"/>
    <property type="molecule type" value="Genomic_DNA"/>
</dbReference>
<reference evidence="2 3" key="1">
    <citation type="submission" date="2020-07" db="EMBL/GenBank/DDBJ databases">
        <title>Sequencing the genomes of 1000 actinobacteria strains.</title>
        <authorList>
            <person name="Klenk H.-P."/>
        </authorList>
    </citation>
    <scope>NUCLEOTIDE SEQUENCE [LARGE SCALE GENOMIC DNA]</scope>
    <source>
        <strain evidence="2 3">DSM 41455</strain>
    </source>
</reference>
<feature type="compositionally biased region" description="Basic and acidic residues" evidence="1">
    <location>
        <begin position="100"/>
        <end position="109"/>
    </location>
</feature>
<gene>
    <name evidence="2" type="ORF">HEB29_000106</name>
</gene>
<protein>
    <submittedName>
        <fullName evidence="2">Uncharacterized protein</fullName>
    </submittedName>
</protein>
<name>A0A7Y9H724_9ACTN</name>
<comment type="caution">
    <text evidence="2">The sequence shown here is derived from an EMBL/GenBank/DDBJ whole genome shotgun (WGS) entry which is preliminary data.</text>
</comment>
<dbReference type="AlphaFoldDB" id="A0A7Y9H724"/>
<dbReference type="Proteomes" id="UP000530403">
    <property type="component" value="Unassembled WGS sequence"/>
</dbReference>
<evidence type="ECO:0000313" key="2">
    <source>
        <dbReference type="EMBL" id="NYE39095.1"/>
    </source>
</evidence>
<evidence type="ECO:0000313" key="3">
    <source>
        <dbReference type="Proteomes" id="UP000530403"/>
    </source>
</evidence>